<evidence type="ECO:0000256" key="2">
    <source>
        <dbReference type="ARBA" id="ARBA00022840"/>
    </source>
</evidence>
<dbReference type="InterPro" id="IPR017441">
    <property type="entry name" value="Protein_kinase_ATP_BS"/>
</dbReference>
<dbReference type="InterPro" id="IPR011009">
    <property type="entry name" value="Kinase-like_dom_sf"/>
</dbReference>
<evidence type="ECO:0000256" key="3">
    <source>
        <dbReference type="PROSITE-ProRule" id="PRU10141"/>
    </source>
</evidence>
<organism evidence="6 7">
    <name type="scientific">Petrolisthes manimaculis</name>
    <dbReference type="NCBI Taxonomy" id="1843537"/>
    <lineage>
        <taxon>Eukaryota</taxon>
        <taxon>Metazoa</taxon>
        <taxon>Ecdysozoa</taxon>
        <taxon>Arthropoda</taxon>
        <taxon>Crustacea</taxon>
        <taxon>Multicrustacea</taxon>
        <taxon>Malacostraca</taxon>
        <taxon>Eumalacostraca</taxon>
        <taxon>Eucarida</taxon>
        <taxon>Decapoda</taxon>
        <taxon>Pleocyemata</taxon>
        <taxon>Anomura</taxon>
        <taxon>Galatheoidea</taxon>
        <taxon>Porcellanidae</taxon>
        <taxon>Petrolisthes</taxon>
    </lineage>
</organism>
<dbReference type="FunFam" id="1.10.510.10:FF:000571">
    <property type="entry name" value="Maternal embryonic leucine zipper kinase"/>
    <property type="match status" value="1"/>
</dbReference>
<keyword evidence="1 3" id="KW-0547">Nucleotide-binding</keyword>
<dbReference type="EMBL" id="JAWZYT010000096">
    <property type="protein sequence ID" value="KAK4328142.1"/>
    <property type="molecule type" value="Genomic_DNA"/>
</dbReference>
<dbReference type="GO" id="GO:0005524">
    <property type="term" value="F:ATP binding"/>
    <property type="evidence" value="ECO:0007669"/>
    <property type="project" value="UniProtKB-UniRule"/>
</dbReference>
<name>A0AAE1ULD6_9EUCA</name>
<evidence type="ECO:0000259" key="5">
    <source>
        <dbReference type="PROSITE" id="PS50011"/>
    </source>
</evidence>
<keyword evidence="7" id="KW-1185">Reference proteome</keyword>
<sequence length="429" mass="48642">MGCVESKKIIENVTNSDIKTVYHIEDAFFEKEVKCELRVTEAANLAEKIKLDRQINKNNKYKTKYDARILAKYDVLALIGKGTFSMVARVENKQTKQPYAIKIIESEEGREAFEVELAILRRVKCPYIVQLIEVFESVDKIYMVMELATGGDLFDKVQSRGPFSEKEAVNVLKMVLEGVKYLHNLGITHRNLKPDNLLYYHPGSDSKLMITDFGLAHSRRSADDILMQTICGTPEYVAPEMVARQPYTNAVDLWAVGVITYILLRGDFPFFDEDRIRLYKKILRGKYSLSDEVWVEVSENGRDFVRQALQVDPTLRLTAVEALRHQWILATHQSPKRKQVCRSESSGGGGESWSRRSSAHSSRSLRSSHSSRSGPSSSTRRPPSARVLPHHLESLEGALSMHGTPGIPPTPLLHHPCSTRHPPHSSWER</sequence>
<evidence type="ECO:0000313" key="6">
    <source>
        <dbReference type="EMBL" id="KAK4328142.1"/>
    </source>
</evidence>
<dbReference type="Proteomes" id="UP001292094">
    <property type="component" value="Unassembled WGS sequence"/>
</dbReference>
<accession>A0AAE1ULD6</accession>
<gene>
    <name evidence="6" type="ORF">Pmani_001422</name>
</gene>
<feature type="compositionally biased region" description="Low complexity" evidence="4">
    <location>
        <begin position="355"/>
        <end position="386"/>
    </location>
</feature>
<dbReference type="SUPFAM" id="SSF56112">
    <property type="entry name" value="Protein kinase-like (PK-like)"/>
    <property type="match status" value="1"/>
</dbReference>
<protein>
    <recommendedName>
        <fullName evidence="5">Protein kinase domain-containing protein</fullName>
    </recommendedName>
</protein>
<feature type="binding site" evidence="3">
    <location>
        <position position="102"/>
    </location>
    <ligand>
        <name>ATP</name>
        <dbReference type="ChEBI" id="CHEBI:30616"/>
    </ligand>
</feature>
<dbReference type="Pfam" id="PF00069">
    <property type="entry name" value="Pkinase"/>
    <property type="match status" value="1"/>
</dbReference>
<evidence type="ECO:0000256" key="4">
    <source>
        <dbReference type="SAM" id="MobiDB-lite"/>
    </source>
</evidence>
<dbReference type="InterPro" id="IPR000719">
    <property type="entry name" value="Prot_kinase_dom"/>
</dbReference>
<feature type="region of interest" description="Disordered" evidence="4">
    <location>
        <begin position="399"/>
        <end position="429"/>
    </location>
</feature>
<evidence type="ECO:0000313" key="7">
    <source>
        <dbReference type="Proteomes" id="UP001292094"/>
    </source>
</evidence>
<keyword evidence="2 3" id="KW-0067">ATP-binding</keyword>
<dbReference type="AlphaFoldDB" id="A0AAE1ULD6"/>
<feature type="domain" description="Protein kinase" evidence="5">
    <location>
        <begin position="73"/>
        <end position="328"/>
    </location>
</feature>
<dbReference type="PROSITE" id="PS50011">
    <property type="entry name" value="PROTEIN_KINASE_DOM"/>
    <property type="match status" value="1"/>
</dbReference>
<dbReference type="Gene3D" id="1.10.510.10">
    <property type="entry name" value="Transferase(Phosphotransferase) domain 1"/>
    <property type="match status" value="1"/>
</dbReference>
<reference evidence="6" key="1">
    <citation type="submission" date="2023-11" db="EMBL/GenBank/DDBJ databases">
        <title>Genome assemblies of two species of porcelain crab, Petrolisthes cinctipes and Petrolisthes manimaculis (Anomura: Porcellanidae).</title>
        <authorList>
            <person name="Angst P."/>
        </authorList>
    </citation>
    <scope>NUCLEOTIDE SEQUENCE</scope>
    <source>
        <strain evidence="6">PB745_02</strain>
        <tissue evidence="6">Gill</tissue>
    </source>
</reference>
<proteinExistence type="predicted"/>
<dbReference type="GO" id="GO:0004672">
    <property type="term" value="F:protein kinase activity"/>
    <property type="evidence" value="ECO:0007669"/>
    <property type="project" value="InterPro"/>
</dbReference>
<evidence type="ECO:0000256" key="1">
    <source>
        <dbReference type="ARBA" id="ARBA00022741"/>
    </source>
</evidence>
<comment type="caution">
    <text evidence="6">The sequence shown here is derived from an EMBL/GenBank/DDBJ whole genome shotgun (WGS) entry which is preliminary data.</text>
</comment>
<dbReference type="PANTHER" id="PTHR24347">
    <property type="entry name" value="SERINE/THREONINE-PROTEIN KINASE"/>
    <property type="match status" value="1"/>
</dbReference>
<feature type="region of interest" description="Disordered" evidence="4">
    <location>
        <begin position="338"/>
        <end position="386"/>
    </location>
</feature>
<dbReference type="PROSITE" id="PS00107">
    <property type="entry name" value="PROTEIN_KINASE_ATP"/>
    <property type="match status" value="1"/>
</dbReference>